<dbReference type="Proteomes" id="UP000637578">
    <property type="component" value="Unassembled WGS sequence"/>
</dbReference>
<keyword evidence="2" id="KW-1185">Reference proteome</keyword>
<reference evidence="1" key="1">
    <citation type="journal article" date="2014" name="Int. J. Syst. Evol. Microbiol.">
        <title>Complete genome sequence of Corynebacterium casei LMG S-19264T (=DSM 44701T), isolated from a smear-ripened cheese.</title>
        <authorList>
            <consortium name="US DOE Joint Genome Institute (JGI-PGF)"/>
            <person name="Walter F."/>
            <person name="Albersmeier A."/>
            <person name="Kalinowski J."/>
            <person name="Ruckert C."/>
        </authorList>
    </citation>
    <scope>NUCLEOTIDE SEQUENCE</scope>
    <source>
        <strain evidence="1">CGMCC 4.5737</strain>
    </source>
</reference>
<evidence type="ECO:0000313" key="1">
    <source>
        <dbReference type="EMBL" id="GGM77387.1"/>
    </source>
</evidence>
<gene>
    <name evidence="1" type="ORF">GCM10012275_55070</name>
</gene>
<evidence type="ECO:0000313" key="2">
    <source>
        <dbReference type="Proteomes" id="UP000637578"/>
    </source>
</evidence>
<name>A0A8J3CDG6_9PSEU</name>
<organism evidence="1 2">
    <name type="scientific">Longimycelium tulufanense</name>
    <dbReference type="NCBI Taxonomy" id="907463"/>
    <lineage>
        <taxon>Bacteria</taxon>
        <taxon>Bacillati</taxon>
        <taxon>Actinomycetota</taxon>
        <taxon>Actinomycetes</taxon>
        <taxon>Pseudonocardiales</taxon>
        <taxon>Pseudonocardiaceae</taxon>
        <taxon>Longimycelium</taxon>
    </lineage>
</organism>
<dbReference type="RefSeq" id="WP_189061340.1">
    <property type="nucleotide sequence ID" value="NZ_BMMK01000039.1"/>
</dbReference>
<dbReference type="AlphaFoldDB" id="A0A8J3CDG6"/>
<comment type="caution">
    <text evidence="1">The sequence shown here is derived from an EMBL/GenBank/DDBJ whole genome shotgun (WGS) entry which is preliminary data.</text>
</comment>
<protein>
    <submittedName>
        <fullName evidence="1">Uncharacterized protein</fullName>
    </submittedName>
</protein>
<proteinExistence type="predicted"/>
<dbReference type="EMBL" id="BMMK01000039">
    <property type="protein sequence ID" value="GGM77387.1"/>
    <property type="molecule type" value="Genomic_DNA"/>
</dbReference>
<reference evidence="1" key="2">
    <citation type="submission" date="2020-09" db="EMBL/GenBank/DDBJ databases">
        <authorList>
            <person name="Sun Q."/>
            <person name="Zhou Y."/>
        </authorList>
    </citation>
    <scope>NUCLEOTIDE SEQUENCE</scope>
    <source>
        <strain evidence="1">CGMCC 4.5737</strain>
    </source>
</reference>
<sequence>MSTYQQLTTVAPDHGRLVYIGMRFEINGVMWEVPRPFLTVGDNLVISPLVEPHESSLRVRLDRWQVLRLFPPLGLPVWVPSQALAARMARDFEHDPAISFQHSPDALEGWALRWYERNSDAEAAARASA</sequence>
<accession>A0A8J3CDG6</accession>